<gene>
    <name evidence="1" type="ORF">ACFQ07_11585</name>
</gene>
<feature type="non-terminal residue" evidence="1">
    <location>
        <position position="71"/>
    </location>
</feature>
<dbReference type="Proteomes" id="UP001597083">
    <property type="component" value="Unassembled WGS sequence"/>
</dbReference>
<proteinExistence type="predicted"/>
<keyword evidence="1" id="KW-0378">Hydrolase</keyword>
<reference evidence="2" key="1">
    <citation type="journal article" date="2019" name="Int. J. Syst. Evol. Microbiol.">
        <title>The Global Catalogue of Microorganisms (GCM) 10K type strain sequencing project: providing services to taxonomists for standard genome sequencing and annotation.</title>
        <authorList>
            <consortium name="The Broad Institute Genomics Platform"/>
            <consortium name="The Broad Institute Genome Sequencing Center for Infectious Disease"/>
            <person name="Wu L."/>
            <person name="Ma J."/>
        </authorList>
    </citation>
    <scope>NUCLEOTIDE SEQUENCE [LARGE SCALE GENOMIC DNA]</scope>
    <source>
        <strain evidence="2">JCM 31696</strain>
    </source>
</reference>
<keyword evidence="2" id="KW-1185">Reference proteome</keyword>
<dbReference type="GO" id="GO:0016787">
    <property type="term" value="F:hydrolase activity"/>
    <property type="evidence" value="ECO:0007669"/>
    <property type="project" value="UniProtKB-KW"/>
</dbReference>
<dbReference type="CDD" id="cd03443">
    <property type="entry name" value="PaaI_thioesterase"/>
    <property type="match status" value="1"/>
</dbReference>
<protein>
    <submittedName>
        <fullName evidence="1">PaaI family thioesterase</fullName>
        <ecNumber evidence="1">3.1.2.-</ecNumber>
    </submittedName>
</protein>
<dbReference type="Gene3D" id="3.10.129.10">
    <property type="entry name" value="Hotdog Thioesterase"/>
    <property type="match status" value="1"/>
</dbReference>
<evidence type="ECO:0000313" key="2">
    <source>
        <dbReference type="Proteomes" id="UP001597083"/>
    </source>
</evidence>
<evidence type="ECO:0000313" key="1">
    <source>
        <dbReference type="EMBL" id="MFD0852873.1"/>
    </source>
</evidence>
<dbReference type="InterPro" id="IPR029069">
    <property type="entry name" value="HotDog_dom_sf"/>
</dbReference>
<dbReference type="SUPFAM" id="SSF54637">
    <property type="entry name" value="Thioesterase/thiol ester dehydrase-isomerase"/>
    <property type="match status" value="1"/>
</dbReference>
<dbReference type="EC" id="3.1.2.-" evidence="1"/>
<organism evidence="1 2">
    <name type="scientific">Actinomadura adrarensis</name>
    <dbReference type="NCBI Taxonomy" id="1819600"/>
    <lineage>
        <taxon>Bacteria</taxon>
        <taxon>Bacillati</taxon>
        <taxon>Actinomycetota</taxon>
        <taxon>Actinomycetes</taxon>
        <taxon>Streptosporangiales</taxon>
        <taxon>Thermomonosporaceae</taxon>
        <taxon>Actinomadura</taxon>
    </lineage>
</organism>
<comment type="caution">
    <text evidence="1">The sequence shown here is derived from an EMBL/GenBank/DDBJ whole genome shotgun (WGS) entry which is preliminary data.</text>
</comment>
<sequence>MNATPDIMEFLGDLPNPFDRMLGLRLTHADPSRVEAELPVTQDLMQAYGIVHGGVYCTVVETTASVGAAVR</sequence>
<name>A0ABW3CGP6_9ACTN</name>
<accession>A0ABW3CGP6</accession>
<dbReference type="EMBL" id="JBHTIR010001704">
    <property type="protein sequence ID" value="MFD0852873.1"/>
    <property type="molecule type" value="Genomic_DNA"/>
</dbReference>